<name>A0AAU8LXC6_9BACT</name>
<reference evidence="12" key="2">
    <citation type="submission" date="2024-06" db="EMBL/GenBank/DDBJ databases">
        <authorList>
            <person name="Plum-Jensen L.E."/>
            <person name="Schramm A."/>
            <person name="Marshall I.P.G."/>
        </authorList>
    </citation>
    <scope>NUCLEOTIDE SEQUENCE</scope>
    <source>
        <strain evidence="12">Rat1</strain>
    </source>
</reference>
<reference evidence="12" key="1">
    <citation type="journal article" date="2024" name="Syst. Appl. Microbiol.">
        <title>First single-strain enrichments of Electrothrix cable bacteria, description of E. aestuarii sp. nov. and E. rattekaaiensis sp. nov., and proposal of a cable bacteria taxonomy following the rules of the SeqCode.</title>
        <authorList>
            <person name="Plum-Jensen L.E."/>
            <person name="Schramm A."/>
            <person name="Marshall I.P.G."/>
        </authorList>
    </citation>
    <scope>NUCLEOTIDE SEQUENCE</scope>
    <source>
        <strain evidence="12">Rat1</strain>
    </source>
</reference>
<organism evidence="12">
    <name type="scientific">Candidatus Electrothrix aestuarii</name>
    <dbReference type="NCBI Taxonomy" id="3062594"/>
    <lineage>
        <taxon>Bacteria</taxon>
        <taxon>Pseudomonadati</taxon>
        <taxon>Thermodesulfobacteriota</taxon>
        <taxon>Desulfobulbia</taxon>
        <taxon>Desulfobulbales</taxon>
        <taxon>Desulfobulbaceae</taxon>
        <taxon>Candidatus Electrothrix</taxon>
    </lineage>
</organism>
<dbReference type="EC" id="1.1.1.169" evidence="3 9"/>
<proteinExistence type="inferred from homology"/>
<evidence type="ECO:0000259" key="11">
    <source>
        <dbReference type="Pfam" id="PF08546"/>
    </source>
</evidence>
<dbReference type="InterPro" id="IPR013328">
    <property type="entry name" value="6PGD_dom2"/>
</dbReference>
<evidence type="ECO:0000256" key="9">
    <source>
        <dbReference type="RuleBase" id="RU362068"/>
    </source>
</evidence>
<dbReference type="Gene3D" id="3.40.50.720">
    <property type="entry name" value="NAD(P)-binding Rossmann-like Domain"/>
    <property type="match status" value="1"/>
</dbReference>
<dbReference type="NCBIfam" id="TIGR00745">
    <property type="entry name" value="apbA_panE"/>
    <property type="match status" value="1"/>
</dbReference>
<evidence type="ECO:0000256" key="5">
    <source>
        <dbReference type="ARBA" id="ARBA00022857"/>
    </source>
</evidence>
<dbReference type="InterPro" id="IPR013752">
    <property type="entry name" value="KPA_reductase"/>
</dbReference>
<keyword evidence="6 9" id="KW-0560">Oxidoreductase</keyword>
<feature type="domain" description="Ketopantoate reductase C-terminal" evidence="11">
    <location>
        <begin position="185"/>
        <end position="313"/>
    </location>
</feature>
<gene>
    <name evidence="12" type="ORF">Q3M24_03755</name>
</gene>
<dbReference type="Gene3D" id="1.10.1040.10">
    <property type="entry name" value="N-(1-d-carboxylethyl)-l-norvaline Dehydrogenase, domain 2"/>
    <property type="match status" value="1"/>
</dbReference>
<keyword evidence="9" id="KW-0566">Pantothenate biosynthesis</keyword>
<evidence type="ECO:0000256" key="6">
    <source>
        <dbReference type="ARBA" id="ARBA00023002"/>
    </source>
</evidence>
<protein>
    <recommendedName>
        <fullName evidence="4 9">2-dehydropantoate 2-reductase</fullName>
        <ecNumber evidence="3 9">1.1.1.169</ecNumber>
    </recommendedName>
    <alternativeName>
        <fullName evidence="7 9">Ketopantoate reductase</fullName>
    </alternativeName>
</protein>
<dbReference type="PANTHER" id="PTHR21708">
    <property type="entry name" value="PROBABLE 2-DEHYDROPANTOATE 2-REDUCTASE"/>
    <property type="match status" value="1"/>
</dbReference>
<dbReference type="AlphaFoldDB" id="A0AAU8LXC6"/>
<keyword evidence="5 9" id="KW-0521">NADP</keyword>
<evidence type="ECO:0000256" key="7">
    <source>
        <dbReference type="ARBA" id="ARBA00032024"/>
    </source>
</evidence>
<dbReference type="InterPro" id="IPR013332">
    <property type="entry name" value="KPR_N"/>
</dbReference>
<dbReference type="SUPFAM" id="SSF48179">
    <property type="entry name" value="6-phosphogluconate dehydrogenase C-terminal domain-like"/>
    <property type="match status" value="1"/>
</dbReference>
<comment type="function">
    <text evidence="9">Catalyzes the NADPH-dependent reduction of ketopantoate into pantoic acid.</text>
</comment>
<dbReference type="GO" id="GO:0008677">
    <property type="term" value="F:2-dehydropantoate 2-reductase activity"/>
    <property type="evidence" value="ECO:0007669"/>
    <property type="project" value="UniProtKB-EC"/>
</dbReference>
<comment type="similarity">
    <text evidence="2 9">Belongs to the ketopantoate reductase family.</text>
</comment>
<comment type="pathway">
    <text evidence="1 9">Cofactor biosynthesis; (R)-pantothenate biosynthesis; (R)-pantoate from 3-methyl-2-oxobutanoate: step 2/2.</text>
</comment>
<dbReference type="InterPro" id="IPR003710">
    <property type="entry name" value="ApbA"/>
</dbReference>
<sequence length="315" mass="34278">MRILIYGGGAVGLGLAACLLKMGGQVDILARENTRKRLQEGGLRQIGIFGEYHAEPQAFVCVSSIGELSGTPYDYILVSTKSFDSPAVAQELAGCPVLLHEQTAIVLVQNGWGNAEIFTEHFPADRIFNARVITGFCRPQANQVEITAHVQPIHIGSLFGTELGAIELLCQQINQGGIPCAAAPDIARDLWAKMLFNCALNPLGAIFNVPYGALAEQENSRQIMDEVIREVFAVMEAAGYSTHWASAEEYLEAFYGTIVPLAAKHRSSTLQDIQAGKKTEIDALSGAVIRLGEKFGVAVPYNTMLYNMIRFMEQK</sequence>
<evidence type="ECO:0000256" key="1">
    <source>
        <dbReference type="ARBA" id="ARBA00004994"/>
    </source>
</evidence>
<dbReference type="Pfam" id="PF08546">
    <property type="entry name" value="ApbA_C"/>
    <property type="match status" value="1"/>
</dbReference>
<dbReference type="EMBL" id="CP159373">
    <property type="protein sequence ID" value="XCN73881.1"/>
    <property type="molecule type" value="Genomic_DNA"/>
</dbReference>
<evidence type="ECO:0000313" key="12">
    <source>
        <dbReference type="EMBL" id="XCN73881.1"/>
    </source>
</evidence>
<dbReference type="InterPro" id="IPR008927">
    <property type="entry name" value="6-PGluconate_DH-like_C_sf"/>
</dbReference>
<evidence type="ECO:0000259" key="10">
    <source>
        <dbReference type="Pfam" id="PF02558"/>
    </source>
</evidence>
<dbReference type="GO" id="GO:0015940">
    <property type="term" value="P:pantothenate biosynthetic process"/>
    <property type="evidence" value="ECO:0007669"/>
    <property type="project" value="UniProtKB-KW"/>
</dbReference>
<dbReference type="GO" id="GO:0005737">
    <property type="term" value="C:cytoplasm"/>
    <property type="evidence" value="ECO:0007669"/>
    <property type="project" value="TreeGrafter"/>
</dbReference>
<dbReference type="FunFam" id="1.10.1040.10:FF:000017">
    <property type="entry name" value="2-dehydropantoate 2-reductase"/>
    <property type="match status" value="1"/>
</dbReference>
<dbReference type="InterPro" id="IPR051402">
    <property type="entry name" value="KPR-Related"/>
</dbReference>
<evidence type="ECO:0000256" key="8">
    <source>
        <dbReference type="ARBA" id="ARBA00048793"/>
    </source>
</evidence>
<feature type="domain" description="Ketopantoate reductase N-terminal" evidence="10">
    <location>
        <begin position="3"/>
        <end position="157"/>
    </location>
</feature>
<evidence type="ECO:0000256" key="2">
    <source>
        <dbReference type="ARBA" id="ARBA00007870"/>
    </source>
</evidence>
<evidence type="ECO:0000256" key="3">
    <source>
        <dbReference type="ARBA" id="ARBA00013014"/>
    </source>
</evidence>
<dbReference type="PANTHER" id="PTHR21708:SF26">
    <property type="entry name" value="2-DEHYDROPANTOATE 2-REDUCTASE"/>
    <property type="match status" value="1"/>
</dbReference>
<comment type="catalytic activity">
    <reaction evidence="8 9">
        <text>(R)-pantoate + NADP(+) = 2-dehydropantoate + NADPH + H(+)</text>
        <dbReference type="Rhea" id="RHEA:16233"/>
        <dbReference type="ChEBI" id="CHEBI:11561"/>
        <dbReference type="ChEBI" id="CHEBI:15378"/>
        <dbReference type="ChEBI" id="CHEBI:15980"/>
        <dbReference type="ChEBI" id="CHEBI:57783"/>
        <dbReference type="ChEBI" id="CHEBI:58349"/>
        <dbReference type="EC" id="1.1.1.169"/>
    </reaction>
</comment>
<dbReference type="KEGG" id="eaj:Q3M24_03755"/>
<dbReference type="SUPFAM" id="SSF51735">
    <property type="entry name" value="NAD(P)-binding Rossmann-fold domains"/>
    <property type="match status" value="1"/>
</dbReference>
<dbReference type="InterPro" id="IPR036291">
    <property type="entry name" value="NAD(P)-bd_dom_sf"/>
</dbReference>
<evidence type="ECO:0000256" key="4">
    <source>
        <dbReference type="ARBA" id="ARBA00019465"/>
    </source>
</evidence>
<accession>A0AAU8LXC6</accession>
<dbReference type="PROSITE" id="PS51257">
    <property type="entry name" value="PROKAR_LIPOPROTEIN"/>
    <property type="match status" value="1"/>
</dbReference>
<dbReference type="Pfam" id="PF02558">
    <property type="entry name" value="ApbA"/>
    <property type="match status" value="1"/>
</dbReference>